<organism evidence="9 10">
    <name type="scientific">Ceratobasidium theobromae</name>
    <dbReference type="NCBI Taxonomy" id="1582974"/>
    <lineage>
        <taxon>Eukaryota</taxon>
        <taxon>Fungi</taxon>
        <taxon>Dikarya</taxon>
        <taxon>Basidiomycota</taxon>
        <taxon>Agaricomycotina</taxon>
        <taxon>Agaricomycetes</taxon>
        <taxon>Cantharellales</taxon>
        <taxon>Ceratobasidiaceae</taxon>
        <taxon>Ceratobasidium</taxon>
    </lineage>
</organism>
<dbReference type="PANTHER" id="PTHR46154">
    <property type="match status" value="1"/>
</dbReference>
<feature type="transmembrane region" description="Helical" evidence="8">
    <location>
        <begin position="169"/>
        <end position="189"/>
    </location>
</feature>
<dbReference type="NCBIfam" id="TIGR00813">
    <property type="entry name" value="sss"/>
    <property type="match status" value="1"/>
</dbReference>
<comment type="subcellular location">
    <subcellularLocation>
        <location evidence="1">Membrane</location>
        <topology evidence="1">Multi-pass membrane protein</topology>
    </subcellularLocation>
</comment>
<feature type="region of interest" description="Disordered" evidence="7">
    <location>
        <begin position="519"/>
        <end position="546"/>
    </location>
</feature>
<feature type="transmembrane region" description="Helical" evidence="8">
    <location>
        <begin position="582"/>
        <end position="604"/>
    </location>
</feature>
<evidence type="ECO:0000256" key="4">
    <source>
        <dbReference type="ARBA" id="ARBA00022989"/>
    </source>
</evidence>
<evidence type="ECO:0000256" key="5">
    <source>
        <dbReference type="ARBA" id="ARBA00023136"/>
    </source>
</evidence>
<evidence type="ECO:0000256" key="2">
    <source>
        <dbReference type="ARBA" id="ARBA00006434"/>
    </source>
</evidence>
<evidence type="ECO:0000256" key="1">
    <source>
        <dbReference type="ARBA" id="ARBA00004141"/>
    </source>
</evidence>
<feature type="transmembrane region" description="Helical" evidence="8">
    <location>
        <begin position="330"/>
        <end position="355"/>
    </location>
</feature>
<keyword evidence="4 8" id="KW-1133">Transmembrane helix</keyword>
<dbReference type="AlphaFoldDB" id="A0A5N5QGL0"/>
<feature type="compositionally biased region" description="Basic and acidic residues" evidence="7">
    <location>
        <begin position="534"/>
        <end position="546"/>
    </location>
</feature>
<gene>
    <name evidence="9" type="ORF">CTheo_5786</name>
</gene>
<feature type="transmembrane region" description="Helical" evidence="8">
    <location>
        <begin position="270"/>
        <end position="296"/>
    </location>
</feature>
<evidence type="ECO:0000313" key="10">
    <source>
        <dbReference type="Proteomes" id="UP000383932"/>
    </source>
</evidence>
<keyword evidence="5 8" id="KW-0472">Membrane</keyword>
<feature type="transmembrane region" description="Helical" evidence="8">
    <location>
        <begin position="33"/>
        <end position="56"/>
    </location>
</feature>
<feature type="transmembrane region" description="Helical" evidence="8">
    <location>
        <begin position="472"/>
        <end position="493"/>
    </location>
</feature>
<keyword evidence="10" id="KW-1185">Reference proteome</keyword>
<feature type="transmembrane region" description="Helical" evidence="8">
    <location>
        <begin position="139"/>
        <end position="157"/>
    </location>
</feature>
<dbReference type="InterPro" id="IPR038377">
    <property type="entry name" value="Na/Glc_symporter_sf"/>
</dbReference>
<comment type="caution">
    <text evidence="9">The sequence shown here is derived from an EMBL/GenBank/DDBJ whole genome shotgun (WGS) entry which is preliminary data.</text>
</comment>
<dbReference type="GO" id="GO:0005886">
    <property type="term" value="C:plasma membrane"/>
    <property type="evidence" value="ECO:0007669"/>
    <property type="project" value="TreeGrafter"/>
</dbReference>
<proteinExistence type="inferred from homology"/>
<dbReference type="Gene3D" id="1.20.1730.10">
    <property type="entry name" value="Sodium/glucose cotransporter"/>
    <property type="match status" value="1"/>
</dbReference>
<evidence type="ECO:0000256" key="6">
    <source>
        <dbReference type="RuleBase" id="RU362091"/>
    </source>
</evidence>
<dbReference type="PROSITE" id="PS50283">
    <property type="entry name" value="NA_SOLUT_SYMP_3"/>
    <property type="match status" value="1"/>
</dbReference>
<evidence type="ECO:0000256" key="8">
    <source>
        <dbReference type="SAM" id="Phobius"/>
    </source>
</evidence>
<keyword evidence="3 8" id="KW-0812">Transmembrane</keyword>
<name>A0A5N5QGL0_9AGAM</name>
<sequence length="675" mass="71829">MLGLTWIQARYTGFSPRNSEEFSSASRSVKPGLIASGIVSAWTWAATLLQSSAVAYKYGISGPWWYGAGATIQVLLFAMLAAKLKLNSPNAHTFLEIIGARWGTMAHLTFLFFGLATNIIVSSMLILGGSATVTDLTGMNTIAACFLIPAGVAIYVVAGGMRATLLCDYTHTTVLFAIILTFIFTVYATSPKIGSPSRMHELLVEAAAAKPVPGNAHGSYLTMRSKNGLIFGVINIIGRDVKIGNFATVFNDQAYWQRAIASKPQSCVKAYLLGGLAWFSIPFTFATTLGLAAVALRNDPGMRPLLPSDVSAGLPAPSAAAALLGTSGAAAMLILLFLAVTSATSAELIAVSSLLTYDVYKRYINPRATEAQIMRVSHLMVVFFALCMGLFGLIFYYIGVSMGWLYTFMGTLLGSAVVPIALCITWQKASKTGCVVGAITGLFAGIVAWLVTTSSLNNKVINVVTSGGDYEMLAGNLAAIGVGGIVSVVWSYIPYTIVVGKRPDDFSFDVTRAINAPSHKHNVPTAATGSGTHTPRDDEKKHFDGESGDIHVVPAEEDEQHDKGVTHDEDLDPVALGAAFRFAAWSSVGLLVVMILLIPLPLFFSQVVFGTKGLATWVGVGIAWTFLAAFTVVIYPLYESREALFMVSKGIIKDIFNPGSGKYTEGPEARTAPQA</sequence>
<evidence type="ECO:0000256" key="7">
    <source>
        <dbReference type="SAM" id="MobiDB-lite"/>
    </source>
</evidence>
<comment type="similarity">
    <text evidence="2 6">Belongs to the sodium:solute symporter (SSF) (TC 2.A.21) family.</text>
</comment>
<dbReference type="PANTHER" id="PTHR46154:SF2">
    <property type="entry name" value="SOLUTE SYMPORTER FAMILY TRANSPORTER (AFU_ORTHOLOGUE AFUA_6G03200)"/>
    <property type="match status" value="1"/>
</dbReference>
<feature type="transmembrane region" description="Helical" evidence="8">
    <location>
        <begin position="376"/>
        <end position="398"/>
    </location>
</feature>
<dbReference type="InterPro" id="IPR001734">
    <property type="entry name" value="Na/solute_symporter"/>
</dbReference>
<evidence type="ECO:0000313" key="9">
    <source>
        <dbReference type="EMBL" id="KAB5590759.1"/>
    </source>
</evidence>
<dbReference type="Pfam" id="PF00474">
    <property type="entry name" value="SSF"/>
    <property type="match status" value="1"/>
</dbReference>
<reference evidence="9 10" key="1">
    <citation type="journal article" date="2019" name="Fungal Biol. Biotechnol.">
        <title>Draft genome sequence of fastidious pathogen Ceratobasidium theobromae, which causes vascular-streak dieback in Theobroma cacao.</title>
        <authorList>
            <person name="Ali S.S."/>
            <person name="Asman A."/>
            <person name="Shao J."/>
            <person name="Firmansyah A.P."/>
            <person name="Susilo A.W."/>
            <person name="Rosmana A."/>
            <person name="McMahon P."/>
            <person name="Junaid M."/>
            <person name="Guest D."/>
            <person name="Kheng T.Y."/>
            <person name="Meinhardt L.W."/>
            <person name="Bailey B.A."/>
        </authorList>
    </citation>
    <scope>NUCLEOTIDE SEQUENCE [LARGE SCALE GENOMIC DNA]</scope>
    <source>
        <strain evidence="9 10">CT2</strain>
    </source>
</reference>
<feature type="transmembrane region" description="Helical" evidence="8">
    <location>
        <begin position="433"/>
        <end position="452"/>
    </location>
</feature>
<dbReference type="GO" id="GO:0015204">
    <property type="term" value="F:urea transmembrane transporter activity"/>
    <property type="evidence" value="ECO:0007669"/>
    <property type="project" value="InterPro"/>
</dbReference>
<protein>
    <submittedName>
        <fullName evidence="9">Urea active transporter 1</fullName>
    </submittedName>
</protein>
<dbReference type="EMBL" id="SSOP01000146">
    <property type="protein sequence ID" value="KAB5590759.1"/>
    <property type="molecule type" value="Genomic_DNA"/>
</dbReference>
<accession>A0A5N5QGL0</accession>
<feature type="transmembrane region" description="Helical" evidence="8">
    <location>
        <begin position="404"/>
        <end position="426"/>
    </location>
</feature>
<feature type="transmembrane region" description="Helical" evidence="8">
    <location>
        <begin position="102"/>
        <end position="127"/>
    </location>
</feature>
<dbReference type="Proteomes" id="UP000383932">
    <property type="component" value="Unassembled WGS sequence"/>
</dbReference>
<dbReference type="OrthoDB" id="6132759at2759"/>
<dbReference type="CDD" id="cd11476">
    <property type="entry name" value="SLC5sbd_DUR3"/>
    <property type="match status" value="1"/>
</dbReference>
<feature type="transmembrane region" description="Helical" evidence="8">
    <location>
        <begin position="616"/>
        <end position="638"/>
    </location>
</feature>
<evidence type="ECO:0000256" key="3">
    <source>
        <dbReference type="ARBA" id="ARBA00022692"/>
    </source>
</evidence>
<dbReference type="InterPro" id="IPR031155">
    <property type="entry name" value="DUR"/>
</dbReference>
<feature type="transmembrane region" description="Helical" evidence="8">
    <location>
        <begin position="63"/>
        <end position="82"/>
    </location>
</feature>